<sequence length="322" mass="37174">MSRVAFIPPAEVENVITNKIAQYTSLMEVNTQIINDTTHEIEHGLKDLLKEGVIDKARYKSELKQNKEELGSRLVAKAQLEQQLERFNQLKTEARDQTPCFVIDSEMSKDELHKLIVLIQIKINSTQDKNEQLFLNTILQTAEACKNHLKENRALQTQTIPMFDRELKYANNLLNAYKSPEIEHYIDTINSIKNASSNEKFSNIEQKFVDTLCEKVTKEINNAIISLYSNIPVDEEKLQKNVEAHIEKTVSDAQKIPVSTGFRGFINWICDTFHKKPVFHTTVDNQEVFQIARDFKERLNLIKNQPEPEHLEDEMGASMRMA</sequence>
<protein>
    <submittedName>
        <fullName evidence="1">Coiled coil protein</fullName>
    </submittedName>
</protein>
<comment type="caution">
    <text evidence="1">The sequence shown here is derived from an EMBL/GenBank/DDBJ whole genome shotgun (WGS) entry which is preliminary data.</text>
</comment>
<reference evidence="1 2" key="1">
    <citation type="submission" date="2015-11" db="EMBL/GenBank/DDBJ databases">
        <title>Genomic analysis of 38 Legionella species identifies large and diverse effector repertoires.</title>
        <authorList>
            <person name="Burstein D."/>
            <person name="Amaro F."/>
            <person name="Zusman T."/>
            <person name="Lifshitz Z."/>
            <person name="Cohen O."/>
            <person name="Gilbert J.A."/>
            <person name="Pupko T."/>
            <person name="Shuman H.A."/>
            <person name="Segal G."/>
        </authorList>
    </citation>
    <scope>NUCLEOTIDE SEQUENCE [LARGE SCALE GENOMIC DNA]</scope>
    <source>
        <strain evidence="1 2">Mt.St.Helens-4</strain>
    </source>
</reference>
<evidence type="ECO:0000313" key="1">
    <source>
        <dbReference type="EMBL" id="KTD57077.1"/>
    </source>
</evidence>
<gene>
    <name evidence="1" type="ORF">Lsai_1681</name>
</gene>
<dbReference type="RefSeq" id="WP_051544714.1">
    <property type="nucleotide sequence ID" value="NZ_CAAAJE010000007.1"/>
</dbReference>
<evidence type="ECO:0000313" key="2">
    <source>
        <dbReference type="Proteomes" id="UP000054621"/>
    </source>
</evidence>
<dbReference type="OrthoDB" id="5647420at2"/>
<organism evidence="1 2">
    <name type="scientific">Legionella sainthelensi</name>
    <dbReference type="NCBI Taxonomy" id="28087"/>
    <lineage>
        <taxon>Bacteria</taxon>
        <taxon>Pseudomonadati</taxon>
        <taxon>Pseudomonadota</taxon>
        <taxon>Gammaproteobacteria</taxon>
        <taxon>Legionellales</taxon>
        <taxon>Legionellaceae</taxon>
        <taxon>Legionella</taxon>
    </lineage>
</organism>
<dbReference type="Proteomes" id="UP000054621">
    <property type="component" value="Unassembled WGS sequence"/>
</dbReference>
<name>A0A0W0YJJ4_9GAMM</name>
<accession>A0A0W0YJJ4</accession>
<dbReference type="PATRIC" id="fig|28087.4.peg.1803"/>
<proteinExistence type="predicted"/>
<dbReference type="EMBL" id="LNYV01000028">
    <property type="protein sequence ID" value="KTD57077.1"/>
    <property type="molecule type" value="Genomic_DNA"/>
</dbReference>
<dbReference type="AlphaFoldDB" id="A0A0W0YJJ4"/>